<gene>
    <name evidence="1" type="ORF">JKIAZH3_G642</name>
</gene>
<evidence type="ECO:0000313" key="1">
    <source>
        <dbReference type="EMBL" id="CAD6935311.1"/>
    </source>
</evidence>
<sequence length="75" mass="7891">MQDRRRNIVRGGEGLDVVQFARGNELDDERGADEEGCDEEGAEATAMEGVAVGEGVEDDGAVQTEHGCLGDRVAA</sequence>
<dbReference type="Proteomes" id="UP000836402">
    <property type="component" value="Unassembled WGS sequence"/>
</dbReference>
<protein>
    <submittedName>
        <fullName evidence="1">Uncharacterized protein</fullName>
    </submittedName>
</protein>
<proteinExistence type="predicted"/>
<comment type="caution">
    <text evidence="1">The sequence shown here is derived from an EMBL/GenBank/DDBJ whole genome shotgun (WGS) entry which is preliminary data.</text>
</comment>
<dbReference type="EMBL" id="CAJHJG010003772">
    <property type="protein sequence ID" value="CAD6935311.1"/>
    <property type="molecule type" value="Genomic_DNA"/>
</dbReference>
<name>A0ABN7IX00_9BASI</name>
<reference evidence="1" key="1">
    <citation type="submission" date="2020-10" db="EMBL/GenBank/DDBJ databases">
        <authorList>
            <person name="Sedaghatjoo S."/>
        </authorList>
    </citation>
    <scope>NUCLEOTIDE SEQUENCE</scope>
    <source>
        <strain evidence="1">AZH3</strain>
    </source>
</reference>
<accession>A0ABN7IX00</accession>
<keyword evidence="2" id="KW-1185">Reference proteome</keyword>
<organism evidence="1 2">
    <name type="scientific">Tilletia caries</name>
    <name type="common">wheat bunt fungus</name>
    <dbReference type="NCBI Taxonomy" id="13290"/>
    <lineage>
        <taxon>Eukaryota</taxon>
        <taxon>Fungi</taxon>
        <taxon>Dikarya</taxon>
        <taxon>Basidiomycota</taxon>
        <taxon>Ustilaginomycotina</taxon>
        <taxon>Exobasidiomycetes</taxon>
        <taxon>Tilletiales</taxon>
        <taxon>Tilletiaceae</taxon>
        <taxon>Tilletia</taxon>
    </lineage>
</organism>
<evidence type="ECO:0000313" key="2">
    <source>
        <dbReference type="Proteomes" id="UP000836402"/>
    </source>
</evidence>